<dbReference type="InterPro" id="IPR032675">
    <property type="entry name" value="LRR_dom_sf"/>
</dbReference>
<reference evidence="1" key="1">
    <citation type="submission" date="2021-02" db="EMBL/GenBank/DDBJ databases">
        <authorList>
            <person name="Nowell W R."/>
        </authorList>
    </citation>
    <scope>NUCLEOTIDE SEQUENCE</scope>
</reference>
<evidence type="ECO:0000313" key="1">
    <source>
        <dbReference type="EMBL" id="CAF1307242.1"/>
    </source>
</evidence>
<proteinExistence type="predicted"/>
<name>A0A815E6G7_ADIRI</name>
<dbReference type="EMBL" id="CAJNOJ010000221">
    <property type="protein sequence ID" value="CAF1307242.1"/>
    <property type="molecule type" value="Genomic_DNA"/>
</dbReference>
<comment type="caution">
    <text evidence="1">The sequence shown here is derived from an EMBL/GenBank/DDBJ whole genome shotgun (WGS) entry which is preliminary data.</text>
</comment>
<dbReference type="SUPFAM" id="SSF52047">
    <property type="entry name" value="RNI-like"/>
    <property type="match status" value="1"/>
</dbReference>
<gene>
    <name evidence="1" type="ORF">EDS130_LOCUS30938</name>
</gene>
<protein>
    <submittedName>
        <fullName evidence="1">Uncharacterized protein</fullName>
    </submittedName>
</protein>
<dbReference type="AlphaFoldDB" id="A0A815E6G7"/>
<dbReference type="Pfam" id="PF13516">
    <property type="entry name" value="LRR_6"/>
    <property type="match status" value="1"/>
</dbReference>
<dbReference type="Gene3D" id="3.80.10.10">
    <property type="entry name" value="Ribonuclease Inhibitor"/>
    <property type="match status" value="1"/>
</dbReference>
<dbReference type="Proteomes" id="UP000663852">
    <property type="component" value="Unassembled WGS sequence"/>
</dbReference>
<organism evidence="1 2">
    <name type="scientific">Adineta ricciae</name>
    <name type="common">Rotifer</name>
    <dbReference type="NCBI Taxonomy" id="249248"/>
    <lineage>
        <taxon>Eukaryota</taxon>
        <taxon>Metazoa</taxon>
        <taxon>Spiralia</taxon>
        <taxon>Gnathifera</taxon>
        <taxon>Rotifera</taxon>
        <taxon>Eurotatoria</taxon>
        <taxon>Bdelloidea</taxon>
        <taxon>Adinetida</taxon>
        <taxon>Adinetidae</taxon>
        <taxon>Adineta</taxon>
    </lineage>
</organism>
<dbReference type="InterPro" id="IPR001611">
    <property type="entry name" value="Leu-rich_rpt"/>
</dbReference>
<dbReference type="OrthoDB" id="120976at2759"/>
<accession>A0A815E6G7</accession>
<evidence type="ECO:0000313" key="2">
    <source>
        <dbReference type="Proteomes" id="UP000663852"/>
    </source>
</evidence>
<sequence>MVTTCFVMDIFKLNRNQRCMPFKQKYIISWAISSVETLETLNLSGNEIEHQGAQELDKPLKTFNLAANRMTDMGTQRYHHTLSINKENEITETGADYLAVLLSDRATCVMVHLHLSSFGEEKHKELTKLVNNNERFELKDIQCWN</sequence>